<evidence type="ECO:0000313" key="4">
    <source>
        <dbReference type="Proteomes" id="UP000277204"/>
    </source>
</evidence>
<accession>A0A183M904</accession>
<feature type="region of interest" description="Disordered" evidence="1">
    <location>
        <begin position="1"/>
        <end position="69"/>
    </location>
</feature>
<organism evidence="3 4">
    <name type="scientific">Schistosoma margrebowiei</name>
    <dbReference type="NCBI Taxonomy" id="48269"/>
    <lineage>
        <taxon>Eukaryota</taxon>
        <taxon>Metazoa</taxon>
        <taxon>Spiralia</taxon>
        <taxon>Lophotrochozoa</taxon>
        <taxon>Platyhelminthes</taxon>
        <taxon>Trematoda</taxon>
        <taxon>Digenea</taxon>
        <taxon>Strigeidida</taxon>
        <taxon>Schistosomatoidea</taxon>
        <taxon>Schistosomatidae</taxon>
        <taxon>Schistosoma</taxon>
    </lineage>
</organism>
<dbReference type="AlphaFoldDB" id="A0A183M904"/>
<keyword evidence="2" id="KW-0812">Transmembrane</keyword>
<gene>
    <name evidence="3" type="ORF">SMRZ_LOCUS12529</name>
</gene>
<evidence type="ECO:0000256" key="2">
    <source>
        <dbReference type="SAM" id="Phobius"/>
    </source>
</evidence>
<feature type="transmembrane region" description="Helical" evidence="2">
    <location>
        <begin position="177"/>
        <end position="196"/>
    </location>
</feature>
<proteinExistence type="predicted"/>
<keyword evidence="2" id="KW-0472">Membrane</keyword>
<name>A0A183M904_9TREM</name>
<feature type="compositionally biased region" description="Polar residues" evidence="1">
    <location>
        <begin position="24"/>
        <end position="43"/>
    </location>
</feature>
<dbReference type="Proteomes" id="UP000277204">
    <property type="component" value="Unassembled WGS sequence"/>
</dbReference>
<sequence>MGFFSLHSPSPPSVPIDSFKTPVAATSGTSVDKRNSQVSDIFQSSTSSSGHSIHGISYESPSDNKSVHSFDRTRNSLITSSVSSTLPPPLPPKKSQLHKLFCKLDDPYEVPKHATTVLVTKINTTAAAEPATSLTSSLSTSSTVTPIRSKSSITSTNELLYRKKQFNRLSLSPQLGMSYRIYLYVCMYVCACVYASLKGVVFYYLLFFLLLTIFPVGYSRT</sequence>
<feature type="transmembrane region" description="Helical" evidence="2">
    <location>
        <begin position="202"/>
        <end position="218"/>
    </location>
</feature>
<dbReference type="EMBL" id="UZAI01008000">
    <property type="protein sequence ID" value="VDP00804.1"/>
    <property type="molecule type" value="Genomic_DNA"/>
</dbReference>
<reference evidence="3 4" key="1">
    <citation type="submission" date="2018-11" db="EMBL/GenBank/DDBJ databases">
        <authorList>
            <consortium name="Pathogen Informatics"/>
        </authorList>
    </citation>
    <scope>NUCLEOTIDE SEQUENCE [LARGE SCALE GENOMIC DNA]</scope>
    <source>
        <strain evidence="3 4">Zambia</strain>
    </source>
</reference>
<keyword evidence="2" id="KW-1133">Transmembrane helix</keyword>
<evidence type="ECO:0000313" key="3">
    <source>
        <dbReference type="EMBL" id="VDP00804.1"/>
    </source>
</evidence>
<keyword evidence="4" id="KW-1185">Reference proteome</keyword>
<feature type="compositionally biased region" description="Low complexity" evidence="1">
    <location>
        <begin position="44"/>
        <end position="57"/>
    </location>
</feature>
<protein>
    <submittedName>
        <fullName evidence="3">Uncharacterized protein</fullName>
    </submittedName>
</protein>
<evidence type="ECO:0000256" key="1">
    <source>
        <dbReference type="SAM" id="MobiDB-lite"/>
    </source>
</evidence>